<dbReference type="Gene3D" id="3.40.50.300">
    <property type="entry name" value="P-loop containing nucleotide triphosphate hydrolases"/>
    <property type="match status" value="1"/>
</dbReference>
<comment type="similarity">
    <text evidence="1">Belongs to the AfsR/DnrI/RedD regulatory family.</text>
</comment>
<dbReference type="Pfam" id="PF00486">
    <property type="entry name" value="Trans_reg_C"/>
    <property type="match status" value="1"/>
</dbReference>
<keyword evidence="4" id="KW-0804">Transcription</keyword>
<dbReference type="PATRIC" id="fig|1284240.4.peg.7566"/>
<organism evidence="7 8">
    <name type="scientific">Amycolatopsis decaplanina DSM 44594</name>
    <dbReference type="NCBI Taxonomy" id="1284240"/>
    <lineage>
        <taxon>Bacteria</taxon>
        <taxon>Bacillati</taxon>
        <taxon>Actinomycetota</taxon>
        <taxon>Actinomycetes</taxon>
        <taxon>Pseudonocardiales</taxon>
        <taxon>Pseudonocardiaceae</taxon>
        <taxon>Amycolatopsis</taxon>
    </lineage>
</organism>
<dbReference type="GO" id="GO:0000160">
    <property type="term" value="P:phosphorelay signal transduction system"/>
    <property type="evidence" value="ECO:0007669"/>
    <property type="project" value="InterPro"/>
</dbReference>
<dbReference type="PANTHER" id="PTHR35807">
    <property type="entry name" value="TRANSCRIPTIONAL REGULATOR REDD-RELATED"/>
    <property type="match status" value="1"/>
</dbReference>
<evidence type="ECO:0000256" key="2">
    <source>
        <dbReference type="ARBA" id="ARBA00023015"/>
    </source>
</evidence>
<dbReference type="SUPFAM" id="SSF48452">
    <property type="entry name" value="TPR-like"/>
    <property type="match status" value="2"/>
</dbReference>
<dbReference type="PANTHER" id="PTHR35807:SF1">
    <property type="entry name" value="TRANSCRIPTIONAL REGULATOR REDD"/>
    <property type="match status" value="1"/>
</dbReference>
<dbReference type="InterPro" id="IPR005158">
    <property type="entry name" value="BTAD"/>
</dbReference>
<sequence length="905" mass="98524">MIMRFAVLGVIEAYADERPVDLGHAVQQGVLAALLVDAGRVVSADQILERVWNDRLPHRAVDNLYTYISRLRRIEGVDIVRRQGGYVLDVVPDAVDLHRFRALLDEAYGLADAEAVVLLDEALGLWRGEPFGSLDTPWFAALRGRLVKERFAAWLHRNDIVLRRGGHAELIPDLLAATAESPRDERLAGQLMLALYRDGRQAESLSLYDRLRRRLAEEQGVDPSPPLQRLHLQVVSADAAIAAPVERTVPCQLPARPPVFVGRASELEALDGRSSGVVVIGGPGGVGKTSFVLRWAYDRLDRFPDGQLYLNLRGFDPTAAPLEPVVALRGFLDALQVPPERIPDDVDARSTLFRGLVARRRLLVVLDNARDEGQVRPLLPGGSECLVVVTSRSRLTGLVAAEQARPLRMPMLEVSEAAALLTHRIDRRGLADEAAVEELVRFTGGLPLALAVVAARAIAHPEIPLGALVAELRDEQGRLDALDAGDPASSVRAVTSWSYHGLSADAARLFRLLGVHSGPDIGLAAASALAGVTAVQVRPLLAELNRTHMVDEHEPGRFRSHDLLRAFAREQASEDEAHEALGRVLDHYLHTGFAAERRLSPHWPPIALAEPRAGAAPRAIATYDEAIAWFTAEHAAILAATELAVASGDFDTHAWQIPWTISTFLTRSGRWDQRAATQQIALDAAKRLGDRAAQAAALHLLGRVRSMAGDHAQALADLTGALTLYQEIGDLTGEATTHFSLGLASGGREDHETALNHAYRALELFRATEDRPWEAFSVSALGWYSARLGQDEPAIAYSSEALQLLRDVGDRDCEAHVLRTLGYVHHRRGEYVLAADYHALAGDLFHALGDTYSEAATADQLGDARHHAGDADAARQAWQRAEALLSDLGHPDAEAVRAKLTPPRN</sequence>
<evidence type="ECO:0000259" key="6">
    <source>
        <dbReference type="SMART" id="SM01043"/>
    </source>
</evidence>
<dbReference type="Gene3D" id="1.10.10.10">
    <property type="entry name" value="Winged helix-like DNA-binding domain superfamily/Winged helix DNA-binding domain"/>
    <property type="match status" value="1"/>
</dbReference>
<dbReference type="InterPro" id="IPR051677">
    <property type="entry name" value="AfsR-DnrI-RedD_regulator"/>
</dbReference>
<dbReference type="Pfam" id="PF13424">
    <property type="entry name" value="TPR_12"/>
    <property type="match status" value="1"/>
</dbReference>
<dbReference type="Proteomes" id="UP000054226">
    <property type="component" value="Unassembled WGS sequence"/>
</dbReference>
<reference evidence="7 8" key="1">
    <citation type="journal article" date="2013" name="Genome Announc.">
        <title>Draft Genome Sequence of Amycolatopsis decaplanina Strain DSM 44594T.</title>
        <authorList>
            <person name="Kaur N."/>
            <person name="Kumar S."/>
            <person name="Bala M."/>
            <person name="Raghava G.P."/>
            <person name="Mayilraj S."/>
        </authorList>
    </citation>
    <scope>NUCLEOTIDE SEQUENCE [LARGE SCALE GENOMIC DNA]</scope>
    <source>
        <strain evidence="7 8">DSM 44594</strain>
    </source>
</reference>
<keyword evidence="8" id="KW-1185">Reference proteome</keyword>
<dbReference type="CDD" id="cd15831">
    <property type="entry name" value="BTAD"/>
    <property type="match status" value="1"/>
</dbReference>
<feature type="domain" description="OmpR/PhoB-type" evidence="5">
    <location>
        <begin position="17"/>
        <end position="88"/>
    </location>
</feature>
<dbReference type="InterPro" id="IPR036388">
    <property type="entry name" value="WH-like_DNA-bd_sf"/>
</dbReference>
<dbReference type="Gene3D" id="1.25.40.10">
    <property type="entry name" value="Tetratricopeptide repeat domain"/>
    <property type="match status" value="2"/>
</dbReference>
<evidence type="ECO:0000313" key="7">
    <source>
        <dbReference type="EMBL" id="EME51180.1"/>
    </source>
</evidence>
<evidence type="ECO:0000313" key="8">
    <source>
        <dbReference type="Proteomes" id="UP000054226"/>
    </source>
</evidence>
<dbReference type="SMART" id="SM01043">
    <property type="entry name" value="BTAD"/>
    <property type="match status" value="1"/>
</dbReference>
<dbReference type="SUPFAM" id="SSF46894">
    <property type="entry name" value="C-terminal effector domain of the bipartite response regulators"/>
    <property type="match status" value="1"/>
</dbReference>
<dbReference type="GO" id="GO:0006355">
    <property type="term" value="P:regulation of DNA-templated transcription"/>
    <property type="evidence" value="ECO:0007669"/>
    <property type="project" value="InterPro"/>
</dbReference>
<dbReference type="EMBL" id="AOHO01000080">
    <property type="protein sequence ID" value="EME51180.1"/>
    <property type="molecule type" value="Genomic_DNA"/>
</dbReference>
<dbReference type="InterPro" id="IPR011990">
    <property type="entry name" value="TPR-like_helical_dom_sf"/>
</dbReference>
<gene>
    <name evidence="7" type="ORF">H074_37083</name>
</gene>
<proteinExistence type="inferred from homology"/>
<feature type="domain" description="Bacterial transcriptional activator" evidence="6">
    <location>
        <begin position="95"/>
        <end position="235"/>
    </location>
</feature>
<dbReference type="Pfam" id="PF03704">
    <property type="entry name" value="BTAD"/>
    <property type="match status" value="1"/>
</dbReference>
<dbReference type="GO" id="GO:0003677">
    <property type="term" value="F:DNA binding"/>
    <property type="evidence" value="ECO:0007669"/>
    <property type="project" value="UniProtKB-KW"/>
</dbReference>
<dbReference type="SMART" id="SM00862">
    <property type="entry name" value="Trans_reg_C"/>
    <property type="match status" value="1"/>
</dbReference>
<keyword evidence="2" id="KW-0805">Transcription regulation</keyword>
<dbReference type="SUPFAM" id="SSF52540">
    <property type="entry name" value="P-loop containing nucleoside triphosphate hydrolases"/>
    <property type="match status" value="1"/>
</dbReference>
<dbReference type="AlphaFoldDB" id="M2XPS8"/>
<evidence type="ECO:0000256" key="3">
    <source>
        <dbReference type="ARBA" id="ARBA00023125"/>
    </source>
</evidence>
<dbReference type="InterPro" id="IPR027417">
    <property type="entry name" value="P-loop_NTPase"/>
</dbReference>
<dbReference type="SMART" id="SM00028">
    <property type="entry name" value="TPR"/>
    <property type="match status" value="5"/>
</dbReference>
<dbReference type="InterPro" id="IPR019734">
    <property type="entry name" value="TPR_rpt"/>
</dbReference>
<dbReference type="GO" id="GO:0043531">
    <property type="term" value="F:ADP binding"/>
    <property type="evidence" value="ECO:0007669"/>
    <property type="project" value="InterPro"/>
</dbReference>
<dbReference type="PRINTS" id="PR00364">
    <property type="entry name" value="DISEASERSIST"/>
</dbReference>
<dbReference type="InterPro" id="IPR001867">
    <property type="entry name" value="OmpR/PhoB-type_DNA-bd"/>
</dbReference>
<accession>M2XPS8</accession>
<protein>
    <submittedName>
        <fullName evidence="7">SARP family transcriptional regulator</fullName>
    </submittedName>
</protein>
<evidence type="ECO:0000259" key="5">
    <source>
        <dbReference type="SMART" id="SM00862"/>
    </source>
</evidence>
<keyword evidence="3" id="KW-0238">DNA-binding</keyword>
<dbReference type="InterPro" id="IPR016032">
    <property type="entry name" value="Sig_transdc_resp-reg_C-effctor"/>
</dbReference>
<name>M2XPS8_9PSEU</name>
<evidence type="ECO:0000256" key="4">
    <source>
        <dbReference type="ARBA" id="ARBA00023163"/>
    </source>
</evidence>
<evidence type="ECO:0000256" key="1">
    <source>
        <dbReference type="ARBA" id="ARBA00005820"/>
    </source>
</evidence>
<comment type="caution">
    <text evidence="7">The sequence shown here is derived from an EMBL/GenBank/DDBJ whole genome shotgun (WGS) entry which is preliminary data.</text>
</comment>